<organism evidence="1 2">
    <name type="scientific">Araneus ventricosus</name>
    <name type="common">Orbweaver spider</name>
    <name type="synonym">Epeira ventricosa</name>
    <dbReference type="NCBI Taxonomy" id="182803"/>
    <lineage>
        <taxon>Eukaryota</taxon>
        <taxon>Metazoa</taxon>
        <taxon>Ecdysozoa</taxon>
        <taxon>Arthropoda</taxon>
        <taxon>Chelicerata</taxon>
        <taxon>Arachnida</taxon>
        <taxon>Araneae</taxon>
        <taxon>Araneomorphae</taxon>
        <taxon>Entelegynae</taxon>
        <taxon>Araneoidea</taxon>
        <taxon>Araneidae</taxon>
        <taxon>Araneus</taxon>
    </lineage>
</organism>
<gene>
    <name evidence="1" type="ORF">AVEN_257685_1</name>
</gene>
<dbReference type="Proteomes" id="UP000499080">
    <property type="component" value="Unassembled WGS sequence"/>
</dbReference>
<proteinExistence type="predicted"/>
<reference evidence="1 2" key="1">
    <citation type="journal article" date="2019" name="Sci. Rep.">
        <title>Orb-weaving spider Araneus ventricosus genome elucidates the spidroin gene catalogue.</title>
        <authorList>
            <person name="Kono N."/>
            <person name="Nakamura H."/>
            <person name="Ohtoshi R."/>
            <person name="Moran D.A.P."/>
            <person name="Shinohara A."/>
            <person name="Yoshida Y."/>
            <person name="Fujiwara M."/>
            <person name="Mori M."/>
            <person name="Tomita M."/>
            <person name="Arakawa K."/>
        </authorList>
    </citation>
    <scope>NUCLEOTIDE SEQUENCE [LARGE SCALE GENOMIC DNA]</scope>
</reference>
<sequence>MATPNPSLWRNPGALKNYGRDGIRFTSLHQKPSGIVSLDERLQELLQKKVAQHCFVGFKEETLEQHRWKVLCEVADWLQLSDTLRMQQNGWVLDEMLTLFLKDLKRKNLKQTPREEMEWTRLLNQWLCHHPTEDVVGRHIYRLLAVDGFEGFETKNLHCYLSGILNPKDIRVEYRQHVNAVRNMYDWIDSEPKISSLMGTDSACIVFLALLQLFQRKLTELFSDDHIAMQAHQARRLAEGFLHRNSTYYRDVRNVTEELLKELGEIYEMTWKGKDWSEIGTELMTQMLSRNK</sequence>
<accession>A0A4Y2LGN7</accession>
<dbReference type="AlphaFoldDB" id="A0A4Y2LGN7"/>
<keyword evidence="2" id="KW-1185">Reference proteome</keyword>
<comment type="caution">
    <text evidence="1">The sequence shown here is derived from an EMBL/GenBank/DDBJ whole genome shotgun (WGS) entry which is preliminary data.</text>
</comment>
<protein>
    <submittedName>
        <fullName evidence="1">Uncharacterized protein</fullName>
    </submittedName>
</protein>
<dbReference type="OrthoDB" id="6418251at2759"/>
<evidence type="ECO:0000313" key="1">
    <source>
        <dbReference type="EMBL" id="GBN13103.1"/>
    </source>
</evidence>
<evidence type="ECO:0000313" key="2">
    <source>
        <dbReference type="Proteomes" id="UP000499080"/>
    </source>
</evidence>
<name>A0A4Y2LGN7_ARAVE</name>
<dbReference type="EMBL" id="BGPR01005754">
    <property type="protein sequence ID" value="GBN13103.1"/>
    <property type="molecule type" value="Genomic_DNA"/>
</dbReference>